<gene>
    <name evidence="1" type="ORF">SAMN05421641_12166</name>
</gene>
<sequence length="25" mass="2776">AMRSEKTDTSFEAMIYAVAALINSR</sequence>
<evidence type="ECO:0000313" key="2">
    <source>
        <dbReference type="Proteomes" id="UP000323956"/>
    </source>
</evidence>
<proteinExistence type="predicted"/>
<feature type="non-terminal residue" evidence="1">
    <location>
        <position position="1"/>
    </location>
</feature>
<accession>A0A1N6XM80</accession>
<organism evidence="1 2">
    <name type="scientific">Paracoccus thiocyanatus</name>
    <dbReference type="NCBI Taxonomy" id="34006"/>
    <lineage>
        <taxon>Bacteria</taxon>
        <taxon>Pseudomonadati</taxon>
        <taxon>Pseudomonadota</taxon>
        <taxon>Alphaproteobacteria</taxon>
        <taxon>Rhodobacterales</taxon>
        <taxon>Paracoccaceae</taxon>
        <taxon>Paracoccus</taxon>
    </lineage>
</organism>
<dbReference type="Proteomes" id="UP000323956">
    <property type="component" value="Unassembled WGS sequence"/>
</dbReference>
<reference evidence="1 2" key="1">
    <citation type="submission" date="2017-01" db="EMBL/GenBank/DDBJ databases">
        <authorList>
            <person name="Varghese N."/>
            <person name="Submissions S."/>
        </authorList>
    </citation>
    <scope>NUCLEOTIDE SEQUENCE [LARGE SCALE GENOMIC DNA]</scope>
    <source>
        <strain evidence="1 2">ATCC 700171</strain>
    </source>
</reference>
<evidence type="ECO:0000313" key="1">
    <source>
        <dbReference type="EMBL" id="SIR03458.1"/>
    </source>
</evidence>
<dbReference type="EMBL" id="FTMK01000021">
    <property type="protein sequence ID" value="SIR03458.1"/>
    <property type="molecule type" value="Genomic_DNA"/>
</dbReference>
<name>A0A1N6XM80_9RHOB</name>
<protein>
    <submittedName>
        <fullName evidence="1">Uncharacterized protein</fullName>
    </submittedName>
</protein>
<dbReference type="AlphaFoldDB" id="A0A1N6XM80"/>